<feature type="compositionally biased region" description="Polar residues" evidence="1">
    <location>
        <begin position="34"/>
        <end position="43"/>
    </location>
</feature>
<feature type="compositionally biased region" description="Low complexity" evidence="1">
    <location>
        <begin position="416"/>
        <end position="428"/>
    </location>
</feature>
<accession>A0ABR4BK81</accession>
<feature type="compositionally biased region" description="Low complexity" evidence="1">
    <location>
        <begin position="201"/>
        <end position="216"/>
    </location>
</feature>
<feature type="compositionally biased region" description="Low complexity" evidence="1">
    <location>
        <begin position="291"/>
        <end position="301"/>
    </location>
</feature>
<feature type="compositionally biased region" description="Basic residues" evidence="1">
    <location>
        <begin position="522"/>
        <end position="532"/>
    </location>
</feature>
<feature type="compositionally biased region" description="Low complexity" evidence="1">
    <location>
        <begin position="136"/>
        <end position="145"/>
    </location>
</feature>
<feature type="compositionally biased region" description="Polar residues" evidence="1">
    <location>
        <begin position="568"/>
        <end position="583"/>
    </location>
</feature>
<feature type="compositionally biased region" description="Basic and acidic residues" evidence="1">
    <location>
        <begin position="263"/>
        <end position="279"/>
    </location>
</feature>
<feature type="compositionally biased region" description="Polar residues" evidence="1">
    <location>
        <begin position="217"/>
        <end position="226"/>
    </location>
</feature>
<feature type="compositionally biased region" description="Basic and acidic residues" evidence="1">
    <location>
        <begin position="346"/>
        <end position="360"/>
    </location>
</feature>
<dbReference type="EMBL" id="JBHFEH010000003">
    <property type="protein sequence ID" value="KAL2058220.1"/>
    <property type="molecule type" value="Genomic_DNA"/>
</dbReference>
<sequence length="594" mass="60552">MSSRSPSGFASLRARFEQQGEDTFPPSRGRSPAGSVTSSSSRPLSKVRTSFVAVEPSGHMSSELELKGLDGVNEAAVAGDGTETSKSAITGTNGKNVDKPKTNGNGVHPLDTANPVINVTEAHSLAKSNPASKLEAATGAAANANPDKPVSTAEDDTAGILPADPKDEGAVSGGAALADETPGLGSILKGSPFEEKEAKKAGTSKPSKSTAAAATSQPSNPQNKAQITGPVNGKPKEAQPMKSAPSQPTTAQAKAPIASATNDKAKEAQAVKPAPEPKPKVAPPAPIDTQPAAASAPSTAPEVSETKPQKTATSAPRTPASATATGKQSLSKATSPVKAASPKAVPSKEPKKEVAKDSKKPAGRLSGVSKPPIAPISKPAQPASTSTTKPVKKPEPMASAFTRPKPKSPTRPVRLPASATAPTAASAAKLDVAPPSMGDRRPMNMASVTRGRATSNPKPPGPKSSRASLPAGSKPLEKVRASKSRMSMAGAPAPPGSFLERMMRPTQSSAQKTHEKVEPKTPPKKSHPIRPKRMSEGSEKSKSEHGESKVEQPKEPAAEATQPPTEPSDAQSTNGASENTNEPDSAPSAEVTVQ</sequence>
<evidence type="ECO:0000313" key="3">
    <source>
        <dbReference type="Proteomes" id="UP001590951"/>
    </source>
</evidence>
<protein>
    <submittedName>
        <fullName evidence="2">Uncharacterized protein</fullName>
    </submittedName>
</protein>
<organism evidence="2 3">
    <name type="scientific">Lepraria finkii</name>
    <dbReference type="NCBI Taxonomy" id="1340010"/>
    <lineage>
        <taxon>Eukaryota</taxon>
        <taxon>Fungi</taxon>
        <taxon>Dikarya</taxon>
        <taxon>Ascomycota</taxon>
        <taxon>Pezizomycotina</taxon>
        <taxon>Lecanoromycetes</taxon>
        <taxon>OSLEUM clade</taxon>
        <taxon>Lecanoromycetidae</taxon>
        <taxon>Lecanorales</taxon>
        <taxon>Lecanorineae</taxon>
        <taxon>Stereocaulaceae</taxon>
        <taxon>Lepraria</taxon>
    </lineage>
</organism>
<feature type="compositionally biased region" description="Polar residues" evidence="1">
    <location>
        <begin position="82"/>
        <end position="95"/>
    </location>
</feature>
<name>A0ABR4BK81_9LECA</name>
<gene>
    <name evidence="2" type="ORF">ABVK25_001838</name>
</gene>
<evidence type="ECO:0000256" key="1">
    <source>
        <dbReference type="SAM" id="MobiDB-lite"/>
    </source>
</evidence>
<evidence type="ECO:0000313" key="2">
    <source>
        <dbReference type="EMBL" id="KAL2058220.1"/>
    </source>
</evidence>
<keyword evidence="3" id="KW-1185">Reference proteome</keyword>
<feature type="compositionally biased region" description="Basic and acidic residues" evidence="1">
    <location>
        <begin position="533"/>
        <end position="557"/>
    </location>
</feature>
<comment type="caution">
    <text evidence="2">The sequence shown here is derived from an EMBL/GenBank/DDBJ whole genome shotgun (WGS) entry which is preliminary data.</text>
</comment>
<feature type="compositionally biased region" description="Low complexity" evidence="1">
    <location>
        <begin position="311"/>
        <end position="325"/>
    </location>
</feature>
<feature type="compositionally biased region" description="Basic and acidic residues" evidence="1">
    <location>
        <begin position="512"/>
        <end position="521"/>
    </location>
</feature>
<reference evidence="2 3" key="1">
    <citation type="submission" date="2024-09" db="EMBL/GenBank/DDBJ databases">
        <title>Rethinking Asexuality: The Enigmatic Case of Functional Sexual Genes in Lepraria (Stereocaulaceae).</title>
        <authorList>
            <person name="Doellman M."/>
            <person name="Sun Y."/>
            <person name="Barcenas-Pena A."/>
            <person name="Lumbsch H.T."/>
            <person name="Grewe F."/>
        </authorList>
    </citation>
    <scope>NUCLEOTIDE SEQUENCE [LARGE SCALE GENOMIC DNA]</scope>
    <source>
        <strain evidence="2 3">Grewe 0041</strain>
    </source>
</reference>
<feature type="region of interest" description="Disordered" evidence="1">
    <location>
        <begin position="1"/>
        <end position="594"/>
    </location>
</feature>
<dbReference type="Proteomes" id="UP001590951">
    <property type="component" value="Unassembled WGS sequence"/>
</dbReference>
<proteinExistence type="predicted"/>